<feature type="compositionally biased region" description="Polar residues" evidence="1">
    <location>
        <begin position="53"/>
        <end position="67"/>
    </location>
</feature>
<name>A0A5N6R328_9ROSI</name>
<sequence>MMGSACCCFRVKDPDHRENVDTSSHGNSIYPVSFITNLFNKYAVIFSSGQMPAVSSSNQEAASSTPNGAHENTEADTTCSPRNLYDEYASSEDEDVCPTCLEEANEAEVWHGEGGLMN</sequence>
<accession>A0A5N6R328</accession>
<reference evidence="2 3" key="1">
    <citation type="submission" date="2019-06" db="EMBL/GenBank/DDBJ databases">
        <title>A chromosomal-level reference genome of Carpinus fangiana (Coryloideae, Betulaceae).</title>
        <authorList>
            <person name="Yang X."/>
            <person name="Wang Z."/>
            <person name="Zhang L."/>
            <person name="Hao G."/>
            <person name="Liu J."/>
            <person name="Yang Y."/>
        </authorList>
    </citation>
    <scope>NUCLEOTIDE SEQUENCE [LARGE SCALE GENOMIC DNA]</scope>
    <source>
        <strain evidence="2">Cfa_2016G</strain>
        <tissue evidence="2">Leaf</tissue>
    </source>
</reference>
<evidence type="ECO:0000313" key="2">
    <source>
        <dbReference type="EMBL" id="KAE8023111.1"/>
    </source>
</evidence>
<dbReference type="EMBL" id="CM017323">
    <property type="protein sequence ID" value="KAE8023111.1"/>
    <property type="molecule type" value="Genomic_DNA"/>
</dbReference>
<dbReference type="Proteomes" id="UP000327013">
    <property type="component" value="Chromosome 3"/>
</dbReference>
<gene>
    <name evidence="2" type="ORF">FH972_008855</name>
</gene>
<evidence type="ECO:0000313" key="3">
    <source>
        <dbReference type="Proteomes" id="UP000327013"/>
    </source>
</evidence>
<keyword evidence="3" id="KW-1185">Reference proteome</keyword>
<proteinExistence type="predicted"/>
<evidence type="ECO:0000256" key="1">
    <source>
        <dbReference type="SAM" id="MobiDB-lite"/>
    </source>
</evidence>
<dbReference type="OrthoDB" id="10591153at2759"/>
<protein>
    <submittedName>
        <fullName evidence="2">Uncharacterized protein</fullName>
    </submittedName>
</protein>
<dbReference type="AlphaFoldDB" id="A0A5N6R328"/>
<feature type="region of interest" description="Disordered" evidence="1">
    <location>
        <begin position="53"/>
        <end position="82"/>
    </location>
</feature>
<organism evidence="2 3">
    <name type="scientific">Carpinus fangiana</name>
    <dbReference type="NCBI Taxonomy" id="176857"/>
    <lineage>
        <taxon>Eukaryota</taxon>
        <taxon>Viridiplantae</taxon>
        <taxon>Streptophyta</taxon>
        <taxon>Embryophyta</taxon>
        <taxon>Tracheophyta</taxon>
        <taxon>Spermatophyta</taxon>
        <taxon>Magnoliopsida</taxon>
        <taxon>eudicotyledons</taxon>
        <taxon>Gunneridae</taxon>
        <taxon>Pentapetalae</taxon>
        <taxon>rosids</taxon>
        <taxon>fabids</taxon>
        <taxon>Fagales</taxon>
        <taxon>Betulaceae</taxon>
        <taxon>Carpinus</taxon>
    </lineage>
</organism>